<accession>A0A554JBM2</accession>
<dbReference type="Proteomes" id="UP000316253">
    <property type="component" value="Unassembled WGS sequence"/>
</dbReference>
<keyword evidence="1" id="KW-0413">Isomerase</keyword>
<proteinExistence type="inferred from homology"/>
<comment type="caution">
    <text evidence="3">The sequence shown here is derived from an EMBL/GenBank/DDBJ whole genome shotgun (WGS) entry which is preliminary data.</text>
</comment>
<dbReference type="SUPFAM" id="SSF53756">
    <property type="entry name" value="UDP-Glycosyltransferase/glycogen phosphorylase"/>
    <property type="match status" value="1"/>
</dbReference>
<comment type="similarity">
    <text evidence="1">Belongs to the UDP-N-acetylglucosamine 2-epimerase family.</text>
</comment>
<dbReference type="InterPro" id="IPR029767">
    <property type="entry name" value="WecB-like"/>
</dbReference>
<dbReference type="Gene3D" id="3.40.50.2000">
    <property type="entry name" value="Glycogen Phosphorylase B"/>
    <property type="match status" value="3"/>
</dbReference>
<dbReference type="GO" id="GO:0016853">
    <property type="term" value="F:isomerase activity"/>
    <property type="evidence" value="ECO:0007669"/>
    <property type="project" value="UniProtKB-KW"/>
</dbReference>
<dbReference type="PANTHER" id="PTHR43174">
    <property type="entry name" value="UDP-N-ACETYLGLUCOSAMINE 2-EPIMERASE"/>
    <property type="match status" value="1"/>
</dbReference>
<feature type="domain" description="UDP-N-acetylglucosamine 2-epimerase" evidence="2">
    <location>
        <begin position="52"/>
        <end position="161"/>
    </location>
</feature>
<dbReference type="Pfam" id="PF02350">
    <property type="entry name" value="Epimerase_2"/>
    <property type="match status" value="2"/>
</dbReference>
<evidence type="ECO:0000259" key="2">
    <source>
        <dbReference type="Pfam" id="PF02350"/>
    </source>
</evidence>
<evidence type="ECO:0000313" key="3">
    <source>
        <dbReference type="EMBL" id="TSC65734.1"/>
    </source>
</evidence>
<sequence>MNETTSYFLPGARERLLADERKIVHIVTIATKPDIIKQAPIYQELVRRGELVILCHTGQHHDFRYSGGMEEEFGLTVSVMLAINGSLHQKIAQMIERFGQVLEELKTAGKVAIPYIHGDTSTAMAIGLSSYMHQVACVHVEAGIRTLTLKADVYKRHYADFLAGRFDFASYYADSQIDTNYERGSMEPFPEQFNTRVAEPATGVYAAPVEIDAEFLRQEGFSADRIVVTGNSVADATALAIADSEQSTILEKYPQLANGKFIRFCIHRRENTGNRRRFMIIFEAMAKLIESGHSVLLISLFGTEQAIDNYGLRPRLEQLVKDYPESFIYSDVWPYYRDVIAAMRLAALVATDSGSMQEEMNILGIPCVTLRFGSDRGETFIAGCNVAAPPVDTDWIVAIIEGALATPALAKRPNLYGENVSAKIVDLVLSKLTPGSTAGLFQTEEDRLDWPQPTTAQ</sequence>
<gene>
    <name evidence="3" type="ORF">CEO22_376</name>
</gene>
<name>A0A554JBM2_9BACT</name>
<dbReference type="PANTHER" id="PTHR43174:SF1">
    <property type="entry name" value="UDP-N-ACETYLGLUCOSAMINE 2-EPIMERASE"/>
    <property type="match status" value="1"/>
</dbReference>
<organism evidence="3 4">
    <name type="scientific">Candidatus Berkelbacteria bacterium Gr01-1014_85</name>
    <dbReference type="NCBI Taxonomy" id="2017150"/>
    <lineage>
        <taxon>Bacteria</taxon>
        <taxon>Candidatus Berkelbacteria</taxon>
    </lineage>
</organism>
<dbReference type="AlphaFoldDB" id="A0A554JBM2"/>
<protein>
    <submittedName>
        <fullName evidence="3">Putative UDP-N-acetylglucosamine 2-epimerase</fullName>
    </submittedName>
</protein>
<dbReference type="EMBL" id="VMFD01000030">
    <property type="protein sequence ID" value="TSC65734.1"/>
    <property type="molecule type" value="Genomic_DNA"/>
</dbReference>
<reference evidence="3 4" key="1">
    <citation type="submission" date="2017-08" db="EMBL/GenBank/DDBJ databases">
        <title>Mechanisms for carbon and nitrogen cycling indicate functional differentiation within the Candidate Phyla Radiation.</title>
        <authorList>
            <person name="Danczak R.E."/>
            <person name="Johnston M.D."/>
            <person name="Kenah C."/>
            <person name="Slattery M."/>
            <person name="Wrighton K.C."/>
            <person name="Wilkins M.J."/>
        </authorList>
    </citation>
    <scope>NUCLEOTIDE SEQUENCE [LARGE SCALE GENOMIC DNA]</scope>
    <source>
        <strain evidence="3">Gr01-1014_85</strain>
    </source>
</reference>
<evidence type="ECO:0000313" key="4">
    <source>
        <dbReference type="Proteomes" id="UP000316253"/>
    </source>
</evidence>
<dbReference type="InterPro" id="IPR003331">
    <property type="entry name" value="UDP_GlcNAc_Epimerase_2_dom"/>
</dbReference>
<feature type="domain" description="UDP-N-acetylglucosamine 2-epimerase" evidence="2">
    <location>
        <begin position="187"/>
        <end position="427"/>
    </location>
</feature>
<evidence type="ECO:0000256" key="1">
    <source>
        <dbReference type="RuleBase" id="RU003513"/>
    </source>
</evidence>